<feature type="region of interest" description="Disordered" evidence="3">
    <location>
        <begin position="1"/>
        <end position="47"/>
    </location>
</feature>
<feature type="compositionally biased region" description="Polar residues" evidence="3">
    <location>
        <begin position="67"/>
        <end position="86"/>
    </location>
</feature>
<comment type="subcellular location">
    <subcellularLocation>
        <location evidence="1">Nucleus</location>
    </subcellularLocation>
</comment>
<feature type="compositionally biased region" description="Polar residues" evidence="3">
    <location>
        <begin position="99"/>
        <end position="114"/>
    </location>
</feature>
<evidence type="ECO:0000256" key="2">
    <source>
        <dbReference type="ARBA" id="ARBA00023242"/>
    </source>
</evidence>
<accession>A0A0B7F8X0</accession>
<dbReference type="EMBL" id="LN679109">
    <property type="protein sequence ID" value="CEL52638.1"/>
    <property type="molecule type" value="Genomic_DNA"/>
</dbReference>
<dbReference type="OrthoDB" id="3228808at2759"/>
<dbReference type="Proteomes" id="UP000059188">
    <property type="component" value="Unassembled WGS sequence"/>
</dbReference>
<dbReference type="PANTHER" id="PTHR37534:SF46">
    <property type="entry name" value="ZN(II)2CYS6 TRANSCRIPTION FACTOR (EUROFUNG)"/>
    <property type="match status" value="1"/>
</dbReference>
<dbReference type="Pfam" id="PF11951">
    <property type="entry name" value="Fungal_trans_2"/>
    <property type="match status" value="1"/>
</dbReference>
<organism evidence="4 5">
    <name type="scientific">Thanatephorus cucumeris (strain AG1-IB / isolate 7/3/14)</name>
    <name type="common">Lettuce bottom rot fungus</name>
    <name type="synonym">Rhizoctonia solani</name>
    <dbReference type="NCBI Taxonomy" id="1108050"/>
    <lineage>
        <taxon>Eukaryota</taxon>
        <taxon>Fungi</taxon>
        <taxon>Dikarya</taxon>
        <taxon>Basidiomycota</taxon>
        <taxon>Agaricomycotina</taxon>
        <taxon>Agaricomycetes</taxon>
        <taxon>Cantharellales</taxon>
        <taxon>Ceratobasidiaceae</taxon>
        <taxon>Rhizoctonia</taxon>
        <taxon>Rhizoctonia solani AG-1</taxon>
    </lineage>
</organism>
<proteinExistence type="predicted"/>
<evidence type="ECO:0000256" key="3">
    <source>
        <dbReference type="SAM" id="MobiDB-lite"/>
    </source>
</evidence>
<keyword evidence="2" id="KW-0539">Nucleus</keyword>
<evidence type="ECO:0000313" key="5">
    <source>
        <dbReference type="Proteomes" id="UP000059188"/>
    </source>
</evidence>
<evidence type="ECO:0008006" key="6">
    <source>
        <dbReference type="Google" id="ProtNLM"/>
    </source>
</evidence>
<dbReference type="PANTHER" id="PTHR37534">
    <property type="entry name" value="TRANSCRIPTIONAL ACTIVATOR PROTEIN UGA3"/>
    <property type="match status" value="1"/>
</dbReference>
<evidence type="ECO:0000256" key="1">
    <source>
        <dbReference type="ARBA" id="ARBA00004123"/>
    </source>
</evidence>
<keyword evidence="5" id="KW-1185">Reference proteome</keyword>
<gene>
    <name evidence="4" type="ORF">RSOLAG1IB_05843</name>
</gene>
<evidence type="ECO:0000313" key="4">
    <source>
        <dbReference type="EMBL" id="CEL52638.1"/>
    </source>
</evidence>
<name>A0A0B7F8X0_THACB</name>
<sequence>MLEENDEKPSPRPSPLKICGAHGPRDTPNLAESGFHNGRPPSMTSGQASLFDALLSLADTGAKDRNSSTPLSLPATKLNTAWSSTESKPEDNTSDSDVSESPKSLENSGNSLTRTLPLDRNAESNVLPFILNAYASWATKTMFDPHRVIQVGRTYVFRQYATSELARWKLKLVSDFTWTAGSSTAYDLDDLHSFTIFQTHMCQQFLAAASTEHSRKVLDHSTAVDMFIFAHELFSMAFKHLPLSNILSLMQLSAPIFRRACPGSQEAFVHLPSLLLQSNLSLRYFAVFDTLMSVITNRPMFFRYNVAFTQQVPESKMYIQDYFGMQWFYGVPDRLVITLARMNALREDYGDCVGTTTIRELELEIANFQPVLGPSDEPTLIVSRLVVQECWRQAAYIYLYMGLCNADSLDSRVRLAQTRFMELFRGIKPGRNPDVFLILPIIILGIATHTAEEQDLIYQRMMNQPECSRQPTSGNDILKILNQIWSRPKRLGPVMWYDLRLACLRIIGM</sequence>
<dbReference type="GO" id="GO:0005634">
    <property type="term" value="C:nucleus"/>
    <property type="evidence" value="ECO:0007669"/>
    <property type="project" value="UniProtKB-SubCell"/>
</dbReference>
<dbReference type="InterPro" id="IPR021858">
    <property type="entry name" value="Fun_TF"/>
</dbReference>
<dbReference type="AlphaFoldDB" id="A0A0B7F8X0"/>
<reference evidence="4 5" key="1">
    <citation type="submission" date="2014-11" db="EMBL/GenBank/DDBJ databases">
        <authorList>
            <person name="Wibberg Daniel"/>
        </authorList>
    </citation>
    <scope>NUCLEOTIDE SEQUENCE [LARGE SCALE GENOMIC DNA]</scope>
    <source>
        <strain evidence="4">Rhizoctonia solani AG1-IB 7/3/14</strain>
    </source>
</reference>
<protein>
    <recommendedName>
        <fullName evidence="6">Fungal zn(2)-Cys(6) binuclear cluster domain-containing protein</fullName>
    </recommendedName>
</protein>
<feature type="region of interest" description="Disordered" evidence="3">
    <location>
        <begin position="61"/>
        <end position="116"/>
    </location>
</feature>